<dbReference type="InterPro" id="IPR036188">
    <property type="entry name" value="FAD/NAD-bd_sf"/>
</dbReference>
<evidence type="ECO:0000259" key="4">
    <source>
        <dbReference type="Pfam" id="PF07992"/>
    </source>
</evidence>
<accession>A0A5S9M8Z0</accession>
<evidence type="ECO:0000313" key="5">
    <source>
        <dbReference type="EMBL" id="BBP89977.1"/>
    </source>
</evidence>
<sequence>MFIGNGMASMKCIEEIIQKQPEHYAITVIGKEKHSAYNRIKLSPILQKSESLAQIELKDKEWYTAHDITLYKGESVIHIDTNRKCVMTDARREISYDKLVIATGSSPNFLPIQGVSKKGIYAFRTIDDYEAICADAVHYQQAAVIGGGVLGGGRWQLVCRLRGWKPPSFIIRSGSCSDN</sequence>
<dbReference type="InterPro" id="IPR050260">
    <property type="entry name" value="FAD-bd_OxRdtase"/>
</dbReference>
<feature type="domain" description="FAD/NAD(P)-binding" evidence="4">
    <location>
        <begin position="2"/>
        <end position="151"/>
    </location>
</feature>
<evidence type="ECO:0000256" key="2">
    <source>
        <dbReference type="ARBA" id="ARBA00022630"/>
    </source>
</evidence>
<keyword evidence="3" id="KW-0274">FAD</keyword>
<evidence type="ECO:0000256" key="3">
    <source>
        <dbReference type="ARBA" id="ARBA00022827"/>
    </source>
</evidence>
<evidence type="ECO:0000256" key="1">
    <source>
        <dbReference type="ARBA" id="ARBA00001974"/>
    </source>
</evidence>
<dbReference type="PANTHER" id="PTHR43429:SF3">
    <property type="entry name" value="NITRITE REDUCTASE [NAD(P)H]"/>
    <property type="match status" value="1"/>
</dbReference>
<name>A0A5S9M8Z0_BACIA</name>
<dbReference type="AlphaFoldDB" id="A0A5S9M8Z0"/>
<dbReference type="PANTHER" id="PTHR43429">
    <property type="entry name" value="PYRIDINE NUCLEOTIDE-DISULFIDE OXIDOREDUCTASE DOMAIN-CONTAINING"/>
    <property type="match status" value="1"/>
</dbReference>
<protein>
    <recommendedName>
        <fullName evidence="4">FAD/NAD(P)-binding domain-containing protein</fullName>
    </recommendedName>
</protein>
<dbReference type="Proteomes" id="UP000464658">
    <property type="component" value="Chromosome"/>
</dbReference>
<organism evidence="5 6">
    <name type="scientific">Bacillus safensis</name>
    <dbReference type="NCBI Taxonomy" id="561879"/>
    <lineage>
        <taxon>Bacteria</taxon>
        <taxon>Bacillati</taxon>
        <taxon>Bacillota</taxon>
        <taxon>Bacilli</taxon>
        <taxon>Bacillales</taxon>
        <taxon>Bacillaceae</taxon>
        <taxon>Bacillus</taxon>
    </lineage>
</organism>
<dbReference type="InterPro" id="IPR023753">
    <property type="entry name" value="FAD/NAD-binding_dom"/>
</dbReference>
<dbReference type="GO" id="GO:0016491">
    <property type="term" value="F:oxidoreductase activity"/>
    <property type="evidence" value="ECO:0007669"/>
    <property type="project" value="InterPro"/>
</dbReference>
<reference evidence="5 6" key="1">
    <citation type="submission" date="2019-12" db="EMBL/GenBank/DDBJ databases">
        <title>Full genome sequence of a Bacillus safensis strain isolated from commercially available natto in Indonesia.</title>
        <authorList>
            <person name="Yoshida M."/>
            <person name="Uomi M."/>
            <person name="Waturangi D."/>
            <person name="Ekaputri J.J."/>
            <person name="Setiamarga D.H.E."/>
        </authorList>
    </citation>
    <scope>NUCLEOTIDE SEQUENCE [LARGE SCALE GENOMIC DNA]</scope>
    <source>
        <strain evidence="5 6">IDN1</strain>
    </source>
</reference>
<evidence type="ECO:0000313" key="6">
    <source>
        <dbReference type="Proteomes" id="UP000464658"/>
    </source>
</evidence>
<proteinExistence type="predicted"/>
<comment type="cofactor">
    <cofactor evidence="1">
        <name>FAD</name>
        <dbReference type="ChEBI" id="CHEBI:57692"/>
    </cofactor>
</comment>
<dbReference type="Pfam" id="PF07992">
    <property type="entry name" value="Pyr_redox_2"/>
    <property type="match status" value="1"/>
</dbReference>
<dbReference type="SUPFAM" id="SSF51905">
    <property type="entry name" value="FAD/NAD(P)-binding domain"/>
    <property type="match status" value="1"/>
</dbReference>
<dbReference type="Gene3D" id="3.50.50.60">
    <property type="entry name" value="FAD/NAD(P)-binding domain"/>
    <property type="match status" value="2"/>
</dbReference>
<gene>
    <name evidence="5" type="ORF">BsIDN1_35950</name>
</gene>
<keyword evidence="2" id="KW-0285">Flavoprotein</keyword>
<dbReference type="EMBL" id="AP021906">
    <property type="protein sequence ID" value="BBP89977.1"/>
    <property type="molecule type" value="Genomic_DNA"/>
</dbReference>